<dbReference type="RefSeq" id="WP_306059237.1">
    <property type="nucleotide sequence ID" value="NZ_CP120997.1"/>
</dbReference>
<evidence type="ECO:0000313" key="1">
    <source>
        <dbReference type="EMBL" id="WLQ37221.1"/>
    </source>
</evidence>
<evidence type="ECO:0000313" key="2">
    <source>
        <dbReference type="Proteomes" id="UP001239522"/>
    </source>
</evidence>
<protein>
    <submittedName>
        <fullName evidence="1">Uncharacterized protein</fullName>
    </submittedName>
</protein>
<dbReference type="EMBL" id="CP120997">
    <property type="protein sequence ID" value="WLQ37221.1"/>
    <property type="molecule type" value="Genomic_DNA"/>
</dbReference>
<organism evidence="1 2">
    <name type="scientific">Streptomyces castrisilvae</name>
    <dbReference type="NCBI Taxonomy" id="3033811"/>
    <lineage>
        <taxon>Bacteria</taxon>
        <taxon>Bacillati</taxon>
        <taxon>Actinomycetota</taxon>
        <taxon>Actinomycetes</taxon>
        <taxon>Kitasatosporales</taxon>
        <taxon>Streptomycetaceae</taxon>
        <taxon>Streptomyces</taxon>
    </lineage>
</organism>
<name>A0ABY9HRN6_9ACTN</name>
<gene>
    <name evidence="1" type="ORF">P8A18_28955</name>
</gene>
<proteinExistence type="predicted"/>
<dbReference type="Proteomes" id="UP001239522">
    <property type="component" value="Chromosome"/>
</dbReference>
<sequence>MSGRWPALLPAGGEQWPENDEHPLVLVVSVVCDGRVSPVFVAHPEHAGGRDPFRGYVVEASDPLLGRPDVSGLVRAMHGGTGPGRGITATVLRLKGGELQGVRIARVREGALVLRAGQLATGTDLDRARAVLAGGGVPDLAPRRRCAAGARLLYPARDITPASVEFDVPALPAGVWGTEILARPGEPARPPAGSGAGDPLALGLAVGEDAAACRRALDPLPGALRVRARRS</sequence>
<accession>A0ABY9HRN6</accession>
<keyword evidence="2" id="KW-1185">Reference proteome</keyword>
<reference evidence="1 2" key="1">
    <citation type="submission" date="2023-03" db="EMBL/GenBank/DDBJ databases">
        <title>Isolation and description of six Streptomyces strains from soil environments, able to metabolize different microbial glucans.</title>
        <authorList>
            <person name="Widen T."/>
            <person name="Larsbrink J."/>
        </authorList>
    </citation>
    <scope>NUCLEOTIDE SEQUENCE [LARGE SCALE GENOMIC DNA]</scope>
    <source>
        <strain evidence="1 2">Mut1</strain>
    </source>
</reference>